<dbReference type="PANTHER" id="PTHR42924">
    <property type="entry name" value="EXONUCLEASE"/>
    <property type="match status" value="1"/>
</dbReference>
<protein>
    <submittedName>
        <fullName evidence="1">Histidinol-phosphatase</fullName>
    </submittedName>
</protein>
<dbReference type="KEGG" id="fbe:FF125_09780"/>
<keyword evidence="2" id="KW-1185">Reference proteome</keyword>
<dbReference type="GO" id="GO:0035312">
    <property type="term" value="F:5'-3' DNA exonuclease activity"/>
    <property type="evidence" value="ECO:0007669"/>
    <property type="project" value="TreeGrafter"/>
</dbReference>
<evidence type="ECO:0000313" key="1">
    <source>
        <dbReference type="EMBL" id="QCX41040.1"/>
    </source>
</evidence>
<dbReference type="InterPro" id="IPR052018">
    <property type="entry name" value="PHP_domain"/>
</dbReference>
<gene>
    <name evidence="1" type="ORF">FF125_09780</name>
</gene>
<dbReference type="Gene3D" id="3.20.20.140">
    <property type="entry name" value="Metal-dependent hydrolases"/>
    <property type="match status" value="1"/>
</dbReference>
<dbReference type="OrthoDB" id="9794455at2"/>
<accession>A0A5B7TXC3</accession>
<dbReference type="SUPFAM" id="SSF89550">
    <property type="entry name" value="PHP domain-like"/>
    <property type="match status" value="1"/>
</dbReference>
<dbReference type="InterPro" id="IPR016195">
    <property type="entry name" value="Pol/histidinol_Pase-like"/>
</dbReference>
<dbReference type="AlphaFoldDB" id="A0A5B7TXC3"/>
<evidence type="ECO:0000313" key="2">
    <source>
        <dbReference type="Proteomes" id="UP000306229"/>
    </source>
</evidence>
<dbReference type="PANTHER" id="PTHR42924:SF11">
    <property type="entry name" value="POLYMERASE_HISTIDINOL PHOSPHATASE N-TERMINAL DOMAIN-CONTAINING PROTEIN"/>
    <property type="match status" value="1"/>
</dbReference>
<name>A0A5B7TXC3_9FLAO</name>
<dbReference type="Proteomes" id="UP000306229">
    <property type="component" value="Chromosome"/>
</dbReference>
<dbReference type="EMBL" id="CP040749">
    <property type="protein sequence ID" value="QCX41040.1"/>
    <property type="molecule type" value="Genomic_DNA"/>
</dbReference>
<dbReference type="GO" id="GO:0004534">
    <property type="term" value="F:5'-3' RNA exonuclease activity"/>
    <property type="evidence" value="ECO:0007669"/>
    <property type="project" value="TreeGrafter"/>
</dbReference>
<reference evidence="1 2" key="1">
    <citation type="submission" date="2019-05" db="EMBL/GenBank/DDBJ databases">
        <title>Algicella ahnfeltiae gen. nov., sp. nov., a novel marine bacterium of the family Flavobacteriaceae isolated from a red alga.</title>
        <authorList>
            <person name="Nedashkovskaya O.I."/>
            <person name="Kukhlevskiy A.D."/>
            <person name="Kim S.-G."/>
            <person name="Zhukova N.V."/>
            <person name="Mikhailov V.V."/>
        </authorList>
    </citation>
    <scope>NUCLEOTIDE SEQUENCE [LARGE SCALE GENOMIC DNA]</scope>
    <source>
        <strain evidence="1 2">10Alg115</strain>
    </source>
</reference>
<sequence length="384" mass="44133">MCMVSCIPKEKPTKKWLKGNLHAHSYWSDGDDFPEMIMDWYKTNSYDFTVLSDHNTLNEGDKWITISMKEHLQKGFKNYLNKFGEDWVEHKLDSADNIQVKLKTLQEYKSLFEDENFIMIPSEEITTGFEGKHIHINATNIQKVIKPLKGDSKVAIIQKNIDAILAQRKEMNVPIMPHINHPNFGFSLTADDFVQLNNVQFFEVYNGHPAVHNEGDSTHLSTEQIWDVVNTAYVQENKPLLYGIASDDSHQYHQFSKKYSNAGRGWVMVQSDSLKAENIITAMEAGDFYATTGVQLEELSRVDNELHIKVKAEPNVNYKIEFIGVTASDNKTKVIKVVNGLEASLVLDKDYLFIRARVVSNKTNMNFFDENEFEKAWIQPITLK</sequence>
<organism evidence="1 2">
    <name type="scientific">Aureibaculum algae</name>
    <dbReference type="NCBI Taxonomy" id="2584122"/>
    <lineage>
        <taxon>Bacteria</taxon>
        <taxon>Pseudomonadati</taxon>
        <taxon>Bacteroidota</taxon>
        <taxon>Flavobacteriia</taxon>
        <taxon>Flavobacteriales</taxon>
        <taxon>Flavobacteriaceae</taxon>
        <taxon>Aureibaculum</taxon>
    </lineage>
</organism>
<proteinExistence type="predicted"/>